<evidence type="ECO:0000313" key="2">
    <source>
        <dbReference type="Proteomes" id="UP000008315"/>
    </source>
</evidence>
<organism evidence="1 2">
    <name type="scientific">Methylotuvimicrobium alcaliphilum (strain DSM 19304 / NCIMB 14124 / VKM B-2133 / 20Z)</name>
    <name type="common">Methylomicrobium alcaliphilum</name>
    <dbReference type="NCBI Taxonomy" id="1091494"/>
    <lineage>
        <taxon>Bacteria</taxon>
        <taxon>Pseudomonadati</taxon>
        <taxon>Pseudomonadota</taxon>
        <taxon>Gammaproteobacteria</taxon>
        <taxon>Methylococcales</taxon>
        <taxon>Methylococcaceae</taxon>
        <taxon>Methylotuvimicrobium</taxon>
    </lineage>
</organism>
<accession>G4SX57</accession>
<evidence type="ECO:0000313" key="1">
    <source>
        <dbReference type="EMBL" id="CCE24213.1"/>
    </source>
</evidence>
<gene>
    <name evidence="1" type="ordered locus">MEALZ_2535</name>
</gene>
<proteinExistence type="predicted"/>
<dbReference type="AlphaFoldDB" id="G4SX57"/>
<dbReference type="KEGG" id="mah:MEALZ_2535"/>
<dbReference type="Proteomes" id="UP000008315">
    <property type="component" value="Chromosome"/>
</dbReference>
<keyword evidence="2" id="KW-1185">Reference proteome</keyword>
<reference evidence="2" key="1">
    <citation type="journal article" date="2012" name="J. Bacteriol.">
        <title>Genome sequence of the haloalkaliphilic methanotrophic bacterium Methylomicrobium alcaliphilum 20Z.</title>
        <authorList>
            <person name="Vuilleumier S."/>
            <person name="Khmelenina V.N."/>
            <person name="Bringel F."/>
            <person name="Reshetnikov A.S."/>
            <person name="Lajus A."/>
            <person name="Mangenot S."/>
            <person name="Rouy Z."/>
            <person name="Op den Camp H.J."/>
            <person name="Jetten M.S."/>
            <person name="Dispirito A.A."/>
            <person name="Dunfield P."/>
            <person name="Klotz M.G."/>
            <person name="Semrau J.D."/>
            <person name="Stein L.Y."/>
            <person name="Barbe V."/>
            <person name="Medigue C."/>
            <person name="Trotsenko Y.A."/>
            <person name="Kalyuzhnaya M.G."/>
        </authorList>
    </citation>
    <scope>NUCLEOTIDE SEQUENCE [LARGE SCALE GENOMIC DNA]</scope>
    <source>
        <strain evidence="2">DSM 19304 / NCIMB 14124 / VKM B-2133 / 20Z</strain>
    </source>
</reference>
<protein>
    <submittedName>
        <fullName evidence="1">Uncharacterized protein</fullName>
    </submittedName>
</protein>
<sequence>MRRIYLNNHPIPHIFQRGELNIYKLDTTILLRISLFVIEHNIPNLRFAEHM</sequence>
<name>G4SX57_META2</name>
<dbReference type="EMBL" id="FO082060">
    <property type="protein sequence ID" value="CCE24213.1"/>
    <property type="molecule type" value="Genomic_DNA"/>
</dbReference>
<dbReference type="HOGENOM" id="CLU_3100652_0_0_6"/>